<dbReference type="Proteomes" id="UP000235786">
    <property type="component" value="Unassembled WGS sequence"/>
</dbReference>
<feature type="region of interest" description="Disordered" evidence="1">
    <location>
        <begin position="39"/>
        <end position="59"/>
    </location>
</feature>
<keyword evidence="3" id="KW-1185">Reference proteome</keyword>
<accession>A0A2J6RYI7</accession>
<dbReference type="EMBL" id="KZ613942">
    <property type="protein sequence ID" value="PMD43574.1"/>
    <property type="molecule type" value="Genomic_DNA"/>
</dbReference>
<gene>
    <name evidence="2" type="ORF">L207DRAFT_300368</name>
</gene>
<sequence length="207" mass="22986">MEDMYNYGESYQRTNTAYVLVTTELVLSKTQQTIFTSSTIASTPEDRRGSTFSSRSSQLPVRAATGLSVQSVSGGPTTRQPIASSSILTPPRRVVVILPQTTTSSHRLLTINIANGISDLQPGLDWKRDKSKPHVTMRKNTSRGEFLIGNFESKEGVPAIPIDPKVFQAEETLKVEWVDIEFKDEIVSREFEKLCNSCRNPESTTSL</sequence>
<organism evidence="2 3">
    <name type="scientific">Hyaloscypha variabilis (strain UAMH 11265 / GT02V1 / F)</name>
    <name type="common">Meliniomyces variabilis</name>
    <dbReference type="NCBI Taxonomy" id="1149755"/>
    <lineage>
        <taxon>Eukaryota</taxon>
        <taxon>Fungi</taxon>
        <taxon>Dikarya</taxon>
        <taxon>Ascomycota</taxon>
        <taxon>Pezizomycotina</taxon>
        <taxon>Leotiomycetes</taxon>
        <taxon>Helotiales</taxon>
        <taxon>Hyaloscyphaceae</taxon>
        <taxon>Hyaloscypha</taxon>
        <taxon>Hyaloscypha variabilis</taxon>
    </lineage>
</organism>
<feature type="compositionally biased region" description="Polar residues" evidence="1">
    <location>
        <begin position="67"/>
        <end position="85"/>
    </location>
</feature>
<feature type="region of interest" description="Disordered" evidence="1">
    <location>
        <begin position="66"/>
        <end position="85"/>
    </location>
</feature>
<dbReference type="AlphaFoldDB" id="A0A2J6RYI7"/>
<evidence type="ECO:0000256" key="1">
    <source>
        <dbReference type="SAM" id="MobiDB-lite"/>
    </source>
</evidence>
<proteinExistence type="predicted"/>
<evidence type="ECO:0000313" key="2">
    <source>
        <dbReference type="EMBL" id="PMD43574.1"/>
    </source>
</evidence>
<name>A0A2J6RYI7_HYAVF</name>
<feature type="compositionally biased region" description="Polar residues" evidence="1">
    <location>
        <begin position="50"/>
        <end position="59"/>
    </location>
</feature>
<protein>
    <submittedName>
        <fullName evidence="2">Uncharacterized protein</fullName>
    </submittedName>
</protein>
<reference evidence="2 3" key="1">
    <citation type="submission" date="2016-04" db="EMBL/GenBank/DDBJ databases">
        <title>A degradative enzymes factory behind the ericoid mycorrhizal symbiosis.</title>
        <authorList>
            <consortium name="DOE Joint Genome Institute"/>
            <person name="Martino E."/>
            <person name="Morin E."/>
            <person name="Grelet G."/>
            <person name="Kuo A."/>
            <person name="Kohler A."/>
            <person name="Daghino S."/>
            <person name="Barry K."/>
            <person name="Choi C."/>
            <person name="Cichocki N."/>
            <person name="Clum A."/>
            <person name="Copeland A."/>
            <person name="Hainaut M."/>
            <person name="Haridas S."/>
            <person name="Labutti K."/>
            <person name="Lindquist E."/>
            <person name="Lipzen A."/>
            <person name="Khouja H.-R."/>
            <person name="Murat C."/>
            <person name="Ohm R."/>
            <person name="Olson A."/>
            <person name="Spatafora J."/>
            <person name="Veneault-Fourrey C."/>
            <person name="Henrissat B."/>
            <person name="Grigoriev I."/>
            <person name="Martin F."/>
            <person name="Perotto S."/>
        </authorList>
    </citation>
    <scope>NUCLEOTIDE SEQUENCE [LARGE SCALE GENOMIC DNA]</scope>
    <source>
        <strain evidence="2 3">F</strain>
    </source>
</reference>
<evidence type="ECO:0000313" key="3">
    <source>
        <dbReference type="Proteomes" id="UP000235786"/>
    </source>
</evidence>